<feature type="chain" id="PRO_5047031903" evidence="1">
    <location>
        <begin position="29"/>
        <end position="357"/>
    </location>
</feature>
<dbReference type="RefSeq" id="WP_400881039.1">
    <property type="nucleotide sequence ID" value="NZ_JBIWXY010000001.1"/>
</dbReference>
<sequence>MYRVVLNRLSVAYLVVASVGALPLSAVADEIRLKNGDVITGKVVRKFNEKVVFKTSYAGDIQVTWSEIETIKTDEPLAVTLTDRSNLKTTLESYDSGKATIKLAQLDDDDEDGKKQYEEKEIPLADLLYINPTPELSGVGVNWSGRINLGGSVTQGNTDTTTLRLDGESIARTLNHRLTVAAVVNRATNNGENTQFNNRSSIKLDRFISNKWYVYANNTLENDRFRDIKLRTMTGIGSGYQIYERPDRNLFVEGGLNYVTVNYYDAENESYPGARWALKYDHRIFGGSTQFFHEHEVLLGLDSASNALAFTKTGLRFPIINNFNASIQYNLDWAGQPAEGRKSTDSALIFNLGYVWQ</sequence>
<keyword evidence="3" id="KW-1185">Reference proteome</keyword>
<dbReference type="Pfam" id="PF04338">
    <property type="entry name" value="DUF481"/>
    <property type="match status" value="1"/>
</dbReference>
<protein>
    <submittedName>
        <fullName evidence="2">DUF481 domain-containing protein</fullName>
    </submittedName>
</protein>
<organism evidence="2 3">
    <name type="scientific">Methylobacillus methanolivorans</name>
    <dbReference type="NCBI Taxonomy" id="1848927"/>
    <lineage>
        <taxon>Bacteria</taxon>
        <taxon>Pseudomonadati</taxon>
        <taxon>Pseudomonadota</taxon>
        <taxon>Betaproteobacteria</taxon>
        <taxon>Nitrosomonadales</taxon>
        <taxon>Methylophilaceae</taxon>
        <taxon>Methylobacillus</taxon>
    </lineage>
</organism>
<dbReference type="EMBL" id="JBIWXY010000001">
    <property type="protein sequence ID" value="MFJ5446019.1"/>
    <property type="molecule type" value="Genomic_DNA"/>
</dbReference>
<gene>
    <name evidence="2" type="ORF">ACIKP9_07240</name>
</gene>
<keyword evidence="1" id="KW-0732">Signal</keyword>
<feature type="signal peptide" evidence="1">
    <location>
        <begin position="1"/>
        <end position="28"/>
    </location>
</feature>
<name>A0ABW8GLI9_9PROT</name>
<dbReference type="InterPro" id="IPR007433">
    <property type="entry name" value="DUF481"/>
</dbReference>
<reference evidence="2 3" key="1">
    <citation type="submission" date="2024-11" db="EMBL/GenBank/DDBJ databases">
        <authorList>
            <person name="Kaparullina E.N."/>
            <person name="Delegan Y.A."/>
            <person name="Doronina N.V."/>
        </authorList>
    </citation>
    <scope>NUCLEOTIDE SEQUENCE [LARGE SCALE GENOMIC DNA]</scope>
    <source>
        <strain evidence="2 3">7sh_L</strain>
    </source>
</reference>
<proteinExistence type="predicted"/>
<evidence type="ECO:0000313" key="2">
    <source>
        <dbReference type="EMBL" id="MFJ5446019.1"/>
    </source>
</evidence>
<accession>A0ABW8GLI9</accession>
<comment type="caution">
    <text evidence="2">The sequence shown here is derived from an EMBL/GenBank/DDBJ whole genome shotgun (WGS) entry which is preliminary data.</text>
</comment>
<evidence type="ECO:0000313" key="3">
    <source>
        <dbReference type="Proteomes" id="UP001617669"/>
    </source>
</evidence>
<evidence type="ECO:0000256" key="1">
    <source>
        <dbReference type="SAM" id="SignalP"/>
    </source>
</evidence>
<dbReference type="Proteomes" id="UP001617669">
    <property type="component" value="Unassembled WGS sequence"/>
</dbReference>